<evidence type="ECO:0000313" key="6">
    <source>
        <dbReference type="WBParaSite" id="jg8153"/>
    </source>
</evidence>
<name>A0A915ERF2_9BILA</name>
<dbReference type="PANTHER" id="PTHR13405:SF11">
    <property type="entry name" value="NUCLEAR PORE COMPLEX PROTEIN NUP133"/>
    <property type="match status" value="1"/>
</dbReference>
<evidence type="ECO:0000313" key="5">
    <source>
        <dbReference type="Proteomes" id="UP000887574"/>
    </source>
</evidence>
<dbReference type="Gene3D" id="2.130.10.10">
    <property type="entry name" value="YVTN repeat-like/Quinoprotein amine dehydrogenase"/>
    <property type="match status" value="1"/>
</dbReference>
<dbReference type="SUPFAM" id="SSF117289">
    <property type="entry name" value="Nucleoporin domain"/>
    <property type="match status" value="1"/>
</dbReference>
<dbReference type="PANTHER" id="PTHR13405">
    <property type="entry name" value="NUCLEAR PORE COMPLEX PROTEIN NUP133"/>
    <property type="match status" value="1"/>
</dbReference>
<reference evidence="6" key="1">
    <citation type="submission" date="2022-11" db="UniProtKB">
        <authorList>
            <consortium name="WormBaseParasite"/>
        </authorList>
    </citation>
    <scope>IDENTIFICATION</scope>
</reference>
<dbReference type="Proteomes" id="UP000887574">
    <property type="component" value="Unplaced"/>
</dbReference>
<keyword evidence="3" id="KW-0813">Transport</keyword>
<dbReference type="WBParaSite" id="jg8153">
    <property type="protein sequence ID" value="jg8153"/>
    <property type="gene ID" value="jg8153"/>
</dbReference>
<comment type="similarity">
    <text evidence="2">Belongs to the nucleoporin Nup133 family.</text>
</comment>
<comment type="subcellular location">
    <subcellularLocation>
        <location evidence="1">Nucleus</location>
    </subcellularLocation>
</comment>
<dbReference type="GO" id="GO:0031080">
    <property type="term" value="C:nuclear pore outer ring"/>
    <property type="evidence" value="ECO:0007669"/>
    <property type="project" value="TreeGrafter"/>
</dbReference>
<dbReference type="GO" id="GO:0000972">
    <property type="term" value="P:transcription-dependent tethering of RNA polymerase II gene DNA at nuclear periphery"/>
    <property type="evidence" value="ECO:0007669"/>
    <property type="project" value="TreeGrafter"/>
</dbReference>
<organism evidence="5 6">
    <name type="scientific">Ditylenchus dipsaci</name>
    <dbReference type="NCBI Taxonomy" id="166011"/>
    <lineage>
        <taxon>Eukaryota</taxon>
        <taxon>Metazoa</taxon>
        <taxon>Ecdysozoa</taxon>
        <taxon>Nematoda</taxon>
        <taxon>Chromadorea</taxon>
        <taxon>Rhabditida</taxon>
        <taxon>Tylenchina</taxon>
        <taxon>Tylenchomorpha</taxon>
        <taxon>Sphaerularioidea</taxon>
        <taxon>Anguinidae</taxon>
        <taxon>Anguininae</taxon>
        <taxon>Ditylenchus</taxon>
    </lineage>
</organism>
<evidence type="ECO:0000256" key="3">
    <source>
        <dbReference type="ARBA" id="ARBA00022448"/>
    </source>
</evidence>
<dbReference type="GO" id="GO:0006606">
    <property type="term" value="P:protein import into nucleus"/>
    <property type="evidence" value="ECO:0007669"/>
    <property type="project" value="TreeGrafter"/>
</dbReference>
<dbReference type="InterPro" id="IPR037624">
    <property type="entry name" value="Nup133-like"/>
</dbReference>
<dbReference type="AlphaFoldDB" id="A0A915ERF2"/>
<evidence type="ECO:0000256" key="2">
    <source>
        <dbReference type="ARBA" id="ARBA00005569"/>
    </source>
</evidence>
<proteinExistence type="inferred from homology"/>
<sequence length="223" mass="25085">MSESSELTLFMDPYKIEFPSLVKEVLSQTSKNMNICATLTPQQQCVLLCSNVMYVWTCSNKSRVVPHAFRLSLPATGLRYYANSVCVFKKSDGRVSVAAVAPSVLAVSPEGYLRYWSDAGKPSRDQNINLQNDVAFSICLIESLGHLDRFLLSTATSSFYIVEIFHSMSEQSERISVRALEMDTPDGIGRRMSKMLFGYATERESVTKTIFVKGRLKTRMWTS</sequence>
<evidence type="ECO:0000256" key="1">
    <source>
        <dbReference type="ARBA" id="ARBA00004123"/>
    </source>
</evidence>
<keyword evidence="5" id="KW-1185">Reference proteome</keyword>
<dbReference type="InterPro" id="IPR015943">
    <property type="entry name" value="WD40/YVTN_repeat-like_dom_sf"/>
</dbReference>
<dbReference type="GO" id="GO:0017056">
    <property type="term" value="F:structural constituent of nuclear pore"/>
    <property type="evidence" value="ECO:0007669"/>
    <property type="project" value="InterPro"/>
</dbReference>
<evidence type="ECO:0000256" key="4">
    <source>
        <dbReference type="ARBA" id="ARBA00023242"/>
    </source>
</evidence>
<accession>A0A915ERF2</accession>
<protein>
    <submittedName>
        <fullName evidence="6">Nucleoporin Nup133/Nup155-like N-terminal domain-containing protein</fullName>
    </submittedName>
</protein>
<keyword evidence="4" id="KW-0539">Nucleus</keyword>
<dbReference type="GO" id="GO:0016973">
    <property type="term" value="P:poly(A)+ mRNA export from nucleus"/>
    <property type="evidence" value="ECO:0007669"/>
    <property type="project" value="TreeGrafter"/>
</dbReference>